<dbReference type="PANTHER" id="PTHR43163">
    <property type="entry name" value="DIPEPTIDE TRANSPORT SYSTEM PERMEASE PROTEIN DPPB-RELATED"/>
    <property type="match status" value="1"/>
</dbReference>
<feature type="transmembrane region" description="Helical" evidence="7">
    <location>
        <begin position="136"/>
        <end position="158"/>
    </location>
</feature>
<dbReference type="InterPro" id="IPR045621">
    <property type="entry name" value="BPD_transp_1_N"/>
</dbReference>
<evidence type="ECO:0000313" key="10">
    <source>
        <dbReference type="Proteomes" id="UP000635387"/>
    </source>
</evidence>
<dbReference type="PROSITE" id="PS50928">
    <property type="entry name" value="ABC_TM1"/>
    <property type="match status" value="1"/>
</dbReference>
<evidence type="ECO:0000256" key="5">
    <source>
        <dbReference type="ARBA" id="ARBA00022989"/>
    </source>
</evidence>
<dbReference type="Pfam" id="PF00528">
    <property type="entry name" value="BPD_transp_1"/>
    <property type="match status" value="1"/>
</dbReference>
<feature type="transmembrane region" description="Helical" evidence="7">
    <location>
        <begin position="12"/>
        <end position="30"/>
    </location>
</feature>
<dbReference type="RefSeq" id="WP_191256443.1">
    <property type="nucleotide sequence ID" value="NZ_BNAY01000005.1"/>
</dbReference>
<gene>
    <name evidence="9" type="ORF">GCM10017790_44860</name>
</gene>
<comment type="subcellular location">
    <subcellularLocation>
        <location evidence="1 7">Cell membrane</location>
        <topology evidence="1 7">Multi-pass membrane protein</topology>
    </subcellularLocation>
</comment>
<dbReference type="Pfam" id="PF19300">
    <property type="entry name" value="BPD_transp_1_N"/>
    <property type="match status" value="1"/>
</dbReference>
<accession>A0ABQ3LTE4</accession>
<feature type="transmembrane region" description="Helical" evidence="7">
    <location>
        <begin position="178"/>
        <end position="198"/>
    </location>
</feature>
<comment type="similarity">
    <text evidence="7">Belongs to the binding-protein-dependent transport system permease family.</text>
</comment>
<reference evidence="10" key="1">
    <citation type="journal article" date="2019" name="Int. J. Syst. Evol. Microbiol.">
        <title>The Global Catalogue of Microorganisms (GCM) 10K type strain sequencing project: providing services to taxonomists for standard genome sequencing and annotation.</title>
        <authorList>
            <consortium name="The Broad Institute Genomics Platform"/>
            <consortium name="The Broad Institute Genome Sequencing Center for Infectious Disease"/>
            <person name="Wu L."/>
            <person name="Ma J."/>
        </authorList>
    </citation>
    <scope>NUCLEOTIDE SEQUENCE [LARGE SCALE GENOMIC DNA]</scope>
    <source>
        <strain evidence="10">CGMCC 4.7683</strain>
    </source>
</reference>
<dbReference type="Proteomes" id="UP000635387">
    <property type="component" value="Unassembled WGS sequence"/>
</dbReference>
<keyword evidence="2 7" id="KW-0813">Transport</keyword>
<feature type="transmembrane region" description="Helical" evidence="7">
    <location>
        <begin position="104"/>
        <end position="124"/>
    </location>
</feature>
<protein>
    <submittedName>
        <fullName evidence="9">Peptide ABC transporter permease</fullName>
    </submittedName>
</protein>
<feature type="transmembrane region" description="Helical" evidence="7">
    <location>
        <begin position="232"/>
        <end position="258"/>
    </location>
</feature>
<name>A0ABQ3LTE4_9PSEU</name>
<feature type="transmembrane region" description="Helical" evidence="7">
    <location>
        <begin position="278"/>
        <end position="301"/>
    </location>
</feature>
<keyword evidence="10" id="KW-1185">Reference proteome</keyword>
<proteinExistence type="inferred from homology"/>
<keyword evidence="3" id="KW-1003">Cell membrane</keyword>
<evidence type="ECO:0000256" key="3">
    <source>
        <dbReference type="ARBA" id="ARBA00022475"/>
    </source>
</evidence>
<dbReference type="InterPro" id="IPR035906">
    <property type="entry name" value="MetI-like_sf"/>
</dbReference>
<organism evidence="9 10">
    <name type="scientific">Amycolatopsis oliviviridis</name>
    <dbReference type="NCBI Taxonomy" id="1471590"/>
    <lineage>
        <taxon>Bacteria</taxon>
        <taxon>Bacillati</taxon>
        <taxon>Actinomycetota</taxon>
        <taxon>Actinomycetes</taxon>
        <taxon>Pseudonocardiales</taxon>
        <taxon>Pseudonocardiaceae</taxon>
        <taxon>Amycolatopsis</taxon>
    </lineage>
</organism>
<dbReference type="SUPFAM" id="SSF161098">
    <property type="entry name" value="MetI-like"/>
    <property type="match status" value="1"/>
</dbReference>
<feature type="domain" description="ABC transmembrane type-1" evidence="8">
    <location>
        <begin position="100"/>
        <end position="301"/>
    </location>
</feature>
<dbReference type="PANTHER" id="PTHR43163:SF6">
    <property type="entry name" value="DIPEPTIDE TRANSPORT SYSTEM PERMEASE PROTEIN DPPB-RELATED"/>
    <property type="match status" value="1"/>
</dbReference>
<dbReference type="CDD" id="cd06261">
    <property type="entry name" value="TM_PBP2"/>
    <property type="match status" value="1"/>
</dbReference>
<sequence>MKRYLFRRILQAVFVLWAAFTVSFVILYLLPGDAVSAKLGGGEAGLSVTPEQLDAARAEYGLDDPLPLQYGKRLVAAAQGDFGRSIATGDDATDMVVSALPPTLAVTGFALVLAILFGGGIAFAGTYTRHRWLSNVLLALPPLGISLPPFWVGLLLIQFFSFQLRLVPALGSNGFESLILPAITLAIPTGAIIGQVLAKSLRTQLAEPYAEIVLAKGASRLRVHFGHLLRNAAVPTLTIAGVVAGNLIAGSVITETVFSRDGLGRVTSSAVTAQDIPVVQAVIVLAALVFVVINLLVDLVYPLLDPRIRHRETADA</sequence>
<evidence type="ECO:0000313" key="9">
    <source>
        <dbReference type="EMBL" id="GHH22758.1"/>
    </source>
</evidence>
<evidence type="ECO:0000256" key="1">
    <source>
        <dbReference type="ARBA" id="ARBA00004651"/>
    </source>
</evidence>
<dbReference type="EMBL" id="BNAY01000005">
    <property type="protein sequence ID" value="GHH22758.1"/>
    <property type="molecule type" value="Genomic_DNA"/>
</dbReference>
<keyword evidence="4 7" id="KW-0812">Transmembrane</keyword>
<evidence type="ECO:0000259" key="8">
    <source>
        <dbReference type="PROSITE" id="PS50928"/>
    </source>
</evidence>
<keyword evidence="5 7" id="KW-1133">Transmembrane helix</keyword>
<comment type="caution">
    <text evidence="9">The sequence shown here is derived from an EMBL/GenBank/DDBJ whole genome shotgun (WGS) entry which is preliminary data.</text>
</comment>
<keyword evidence="6 7" id="KW-0472">Membrane</keyword>
<evidence type="ECO:0000256" key="4">
    <source>
        <dbReference type="ARBA" id="ARBA00022692"/>
    </source>
</evidence>
<dbReference type="Gene3D" id="1.10.3720.10">
    <property type="entry name" value="MetI-like"/>
    <property type="match status" value="1"/>
</dbReference>
<evidence type="ECO:0000256" key="6">
    <source>
        <dbReference type="ARBA" id="ARBA00023136"/>
    </source>
</evidence>
<dbReference type="InterPro" id="IPR000515">
    <property type="entry name" value="MetI-like"/>
</dbReference>
<evidence type="ECO:0000256" key="7">
    <source>
        <dbReference type="RuleBase" id="RU363032"/>
    </source>
</evidence>
<evidence type="ECO:0000256" key="2">
    <source>
        <dbReference type="ARBA" id="ARBA00022448"/>
    </source>
</evidence>